<keyword evidence="3" id="KW-0328">Glycosyltransferase</keyword>
<evidence type="ECO:0000256" key="4">
    <source>
        <dbReference type="ARBA" id="ARBA00022679"/>
    </source>
</evidence>
<keyword evidence="2" id="KW-1003">Cell membrane</keyword>
<dbReference type="EMBL" id="MBTF01000034">
    <property type="protein sequence ID" value="OOQ58120.1"/>
    <property type="molecule type" value="Genomic_DNA"/>
</dbReference>
<dbReference type="GO" id="GO:0005886">
    <property type="term" value="C:plasma membrane"/>
    <property type="evidence" value="ECO:0007669"/>
    <property type="project" value="UniProtKB-SubCell"/>
</dbReference>
<keyword evidence="11" id="KW-1185">Reference proteome</keyword>
<comment type="caution">
    <text evidence="10">The sequence shown here is derived from an EMBL/GenBank/DDBJ whole genome shotgun (WGS) entry which is preliminary data.</text>
</comment>
<reference evidence="10 11" key="1">
    <citation type="submission" date="2016-07" db="EMBL/GenBank/DDBJ databases">
        <title>Genomic analysis of zinc-resistant bacterium Mucilaginibacter pedocola TBZ30.</title>
        <authorList>
            <person name="Huang J."/>
            <person name="Tang J."/>
        </authorList>
    </citation>
    <scope>NUCLEOTIDE SEQUENCE [LARGE SCALE GENOMIC DNA]</scope>
    <source>
        <strain evidence="10 11">TBZ30</strain>
    </source>
</reference>
<dbReference type="AlphaFoldDB" id="A0A1S9PAY3"/>
<dbReference type="Pfam" id="PF13231">
    <property type="entry name" value="PMT_2"/>
    <property type="match status" value="1"/>
</dbReference>
<dbReference type="GO" id="GO:0010041">
    <property type="term" value="P:response to iron(III) ion"/>
    <property type="evidence" value="ECO:0007669"/>
    <property type="project" value="TreeGrafter"/>
</dbReference>
<dbReference type="InterPro" id="IPR050297">
    <property type="entry name" value="LipidA_mod_glycosyltrf_83"/>
</dbReference>
<proteinExistence type="predicted"/>
<dbReference type="PANTHER" id="PTHR33908">
    <property type="entry name" value="MANNOSYLTRANSFERASE YKCB-RELATED"/>
    <property type="match status" value="1"/>
</dbReference>
<evidence type="ECO:0000256" key="7">
    <source>
        <dbReference type="ARBA" id="ARBA00023136"/>
    </source>
</evidence>
<evidence type="ECO:0000313" key="11">
    <source>
        <dbReference type="Proteomes" id="UP000189739"/>
    </source>
</evidence>
<keyword evidence="7 8" id="KW-0472">Membrane</keyword>
<evidence type="ECO:0000256" key="2">
    <source>
        <dbReference type="ARBA" id="ARBA00022475"/>
    </source>
</evidence>
<comment type="subcellular location">
    <subcellularLocation>
        <location evidence="1">Cell membrane</location>
        <topology evidence="1">Multi-pass membrane protein</topology>
    </subcellularLocation>
</comment>
<feature type="transmembrane region" description="Helical" evidence="8">
    <location>
        <begin position="218"/>
        <end position="237"/>
    </location>
</feature>
<accession>A0A1S9PAY3</accession>
<evidence type="ECO:0000256" key="5">
    <source>
        <dbReference type="ARBA" id="ARBA00022692"/>
    </source>
</evidence>
<evidence type="ECO:0000256" key="3">
    <source>
        <dbReference type="ARBA" id="ARBA00022676"/>
    </source>
</evidence>
<name>A0A1S9PAY3_9SPHI</name>
<dbReference type="Proteomes" id="UP000189739">
    <property type="component" value="Unassembled WGS sequence"/>
</dbReference>
<evidence type="ECO:0000259" key="9">
    <source>
        <dbReference type="Pfam" id="PF13231"/>
    </source>
</evidence>
<feature type="transmembrane region" description="Helical" evidence="8">
    <location>
        <begin position="125"/>
        <end position="143"/>
    </location>
</feature>
<feature type="transmembrane region" description="Helical" evidence="8">
    <location>
        <begin position="21"/>
        <end position="42"/>
    </location>
</feature>
<dbReference type="GO" id="GO:0016763">
    <property type="term" value="F:pentosyltransferase activity"/>
    <property type="evidence" value="ECO:0007669"/>
    <property type="project" value="TreeGrafter"/>
</dbReference>
<gene>
    <name evidence="10" type="ORF">BC343_10740</name>
</gene>
<feature type="transmembrane region" description="Helical" evidence="8">
    <location>
        <begin position="95"/>
        <end position="113"/>
    </location>
</feature>
<evidence type="ECO:0000256" key="1">
    <source>
        <dbReference type="ARBA" id="ARBA00004651"/>
    </source>
</evidence>
<feature type="transmembrane region" description="Helical" evidence="8">
    <location>
        <begin position="179"/>
        <end position="206"/>
    </location>
</feature>
<evidence type="ECO:0000256" key="6">
    <source>
        <dbReference type="ARBA" id="ARBA00022989"/>
    </source>
</evidence>
<evidence type="ECO:0000313" key="10">
    <source>
        <dbReference type="EMBL" id="OOQ58120.1"/>
    </source>
</evidence>
<feature type="domain" description="Glycosyltransferase RgtA/B/C/D-like" evidence="9">
    <location>
        <begin position="74"/>
        <end position="231"/>
    </location>
</feature>
<feature type="transmembrane region" description="Helical" evidence="8">
    <location>
        <begin position="282"/>
        <end position="304"/>
    </location>
</feature>
<keyword evidence="4" id="KW-0808">Transferase</keyword>
<protein>
    <recommendedName>
        <fullName evidence="9">Glycosyltransferase RgtA/B/C/D-like domain-containing protein</fullName>
    </recommendedName>
</protein>
<dbReference type="InterPro" id="IPR038731">
    <property type="entry name" value="RgtA/B/C-like"/>
</dbReference>
<sequence length="342" mass="39242">MFGNLVKKAITSPASAELQPLFYFILIAAILVNLAGIGIRFFTDDPSLYGILARNMAQSNNFTDLVYHGRGWLDKPHFPFWVAALSFKLFGVSTVTYKLPALLFFFLSVFYTYELALQFYGRQTALRAVLILLTAQHAIMSNTDVRAEPYLMGLLMGSVFHFYQLKEKFTLQHLLLGSLFTACAVMTKGIYLLVPIGSAIIGDYLFKGDVKGLFQWRWLFAFLLVCVFVLPEVYTVYTQFDRHPEKVVFGRTNISGVKWFLWDSQFGRFNNNGYITNSHGDVFFFLHTLLWAFAPWAIVFYYALGKKLWEIIKRRPQPEYLGVSASIVMLLIFSISKFQLPF</sequence>
<dbReference type="GO" id="GO:0009103">
    <property type="term" value="P:lipopolysaccharide biosynthetic process"/>
    <property type="evidence" value="ECO:0007669"/>
    <property type="project" value="UniProtKB-ARBA"/>
</dbReference>
<evidence type="ECO:0000256" key="8">
    <source>
        <dbReference type="SAM" id="Phobius"/>
    </source>
</evidence>
<dbReference type="STRING" id="1792845.BC343_10740"/>
<keyword evidence="5 8" id="KW-0812">Transmembrane</keyword>
<feature type="transmembrane region" description="Helical" evidence="8">
    <location>
        <begin position="320"/>
        <end position="340"/>
    </location>
</feature>
<organism evidence="10 11">
    <name type="scientific">Mucilaginibacter pedocola</name>
    <dbReference type="NCBI Taxonomy" id="1792845"/>
    <lineage>
        <taxon>Bacteria</taxon>
        <taxon>Pseudomonadati</taxon>
        <taxon>Bacteroidota</taxon>
        <taxon>Sphingobacteriia</taxon>
        <taxon>Sphingobacteriales</taxon>
        <taxon>Sphingobacteriaceae</taxon>
        <taxon>Mucilaginibacter</taxon>
    </lineage>
</organism>
<keyword evidence="6 8" id="KW-1133">Transmembrane helix</keyword>
<dbReference type="PANTHER" id="PTHR33908:SF3">
    <property type="entry name" value="UNDECAPRENYL PHOSPHATE-ALPHA-4-AMINO-4-DEOXY-L-ARABINOSE ARABINOSYL TRANSFERASE"/>
    <property type="match status" value="1"/>
</dbReference>